<dbReference type="Proteomes" id="UP000321947">
    <property type="component" value="Unassembled WGS sequence"/>
</dbReference>
<reference evidence="5 6" key="1">
    <citation type="submission" date="2019-08" db="EMBL/GenBank/DDBJ databases">
        <title>Draft genome sequences of two oriental melons (Cucumis melo L. var makuwa).</title>
        <authorList>
            <person name="Kwon S.-Y."/>
        </authorList>
    </citation>
    <scope>NUCLEOTIDE SEQUENCE [LARGE SCALE GENOMIC DNA]</scope>
    <source>
        <strain evidence="6">cv. Chang Bougi</strain>
        <strain evidence="5">cv. SW 3</strain>
        <tissue evidence="3">Leaf</tissue>
    </source>
</reference>
<evidence type="ECO:0000313" key="4">
    <source>
        <dbReference type="EMBL" id="TYK01164.1"/>
    </source>
</evidence>
<dbReference type="AlphaFoldDB" id="A0A5A7U111"/>
<dbReference type="Pfam" id="PF03732">
    <property type="entry name" value="Retrotrans_gag"/>
    <property type="match status" value="1"/>
</dbReference>
<dbReference type="EMBL" id="SSTD01016302">
    <property type="protein sequence ID" value="TYK01164.1"/>
    <property type="molecule type" value="Genomic_DNA"/>
</dbReference>
<feature type="compositionally biased region" description="Basic and acidic residues" evidence="1">
    <location>
        <begin position="173"/>
        <end position="192"/>
    </location>
</feature>
<feature type="region of interest" description="Disordered" evidence="1">
    <location>
        <begin position="221"/>
        <end position="243"/>
    </location>
</feature>
<evidence type="ECO:0000259" key="2">
    <source>
        <dbReference type="Pfam" id="PF03732"/>
    </source>
</evidence>
<evidence type="ECO:0000313" key="6">
    <source>
        <dbReference type="Proteomes" id="UP000321947"/>
    </source>
</evidence>
<dbReference type="InterPro" id="IPR005162">
    <property type="entry name" value="Retrotrans_gag_dom"/>
</dbReference>
<protein>
    <submittedName>
        <fullName evidence="3">Zinc finger CCHC domain-containing protein 5-like</fullName>
    </submittedName>
</protein>
<gene>
    <name evidence="4" type="ORF">E5676_scaffold109G00470</name>
    <name evidence="3" type="ORF">E6C27_scaffold83G00440</name>
</gene>
<feature type="compositionally biased region" description="Basic and acidic residues" evidence="1">
    <location>
        <begin position="256"/>
        <end position="268"/>
    </location>
</feature>
<dbReference type="OrthoDB" id="2272416at2759"/>
<accession>A0A5A7U111</accession>
<organism evidence="3 5">
    <name type="scientific">Cucumis melo var. makuwa</name>
    <name type="common">Oriental melon</name>
    <dbReference type="NCBI Taxonomy" id="1194695"/>
    <lineage>
        <taxon>Eukaryota</taxon>
        <taxon>Viridiplantae</taxon>
        <taxon>Streptophyta</taxon>
        <taxon>Embryophyta</taxon>
        <taxon>Tracheophyta</taxon>
        <taxon>Spermatophyta</taxon>
        <taxon>Magnoliopsida</taxon>
        <taxon>eudicotyledons</taxon>
        <taxon>Gunneridae</taxon>
        <taxon>Pentapetalae</taxon>
        <taxon>rosids</taxon>
        <taxon>fabids</taxon>
        <taxon>Cucurbitales</taxon>
        <taxon>Cucurbitaceae</taxon>
        <taxon>Benincaseae</taxon>
        <taxon>Cucumis</taxon>
    </lineage>
</organism>
<feature type="region of interest" description="Disordered" evidence="1">
    <location>
        <begin position="256"/>
        <end position="283"/>
    </location>
</feature>
<proteinExistence type="predicted"/>
<comment type="caution">
    <text evidence="3">The sequence shown here is derived from an EMBL/GenBank/DDBJ whole genome shotgun (WGS) entry which is preliminary data.</text>
</comment>
<dbReference type="Proteomes" id="UP000321393">
    <property type="component" value="Unassembled WGS sequence"/>
</dbReference>
<feature type="region of interest" description="Disordered" evidence="1">
    <location>
        <begin position="173"/>
        <end position="202"/>
    </location>
</feature>
<sequence>MSRRIMKTCEENELNDDCTSRVPQAKSKTGKQCSFEKLKALRAKVFKGTMNPGDVKKWLDLICDKTRSSRPHYLGRYSKGLEETFYPRSVVDSWRIEFLCLKQSDMTIAEHEKKFTKLAKYVIPFIMDEEDKFKNFEKGLSTTIRVLVTANENWSNFCRMVEAAMRVENTLDEGRKSPKEINKGKGSEEGFSRKTKFRLDQGSQWDNNRSPMCFERARPRKGSLTKYRRETSRRRDANGETTMRKEALIRGEKLAPKSSRDKETRKTLVEMCPRSRRGENFGPIRPEMIFETLVEIPGNSRDAG</sequence>
<evidence type="ECO:0000256" key="1">
    <source>
        <dbReference type="SAM" id="MobiDB-lite"/>
    </source>
</evidence>
<evidence type="ECO:0000313" key="5">
    <source>
        <dbReference type="Proteomes" id="UP000321393"/>
    </source>
</evidence>
<name>A0A5A7U111_CUCMM</name>
<feature type="compositionally biased region" description="Basic and acidic residues" evidence="1">
    <location>
        <begin position="227"/>
        <end position="243"/>
    </location>
</feature>
<evidence type="ECO:0000313" key="3">
    <source>
        <dbReference type="EMBL" id="KAA0047169.1"/>
    </source>
</evidence>
<dbReference type="EMBL" id="SSTE01013280">
    <property type="protein sequence ID" value="KAA0047169.1"/>
    <property type="molecule type" value="Genomic_DNA"/>
</dbReference>
<feature type="domain" description="Retrotransposon gag" evidence="2">
    <location>
        <begin position="76"/>
        <end position="141"/>
    </location>
</feature>